<feature type="domain" description="Zn(2)-C6 fungal-type" evidence="6">
    <location>
        <begin position="46"/>
        <end position="75"/>
    </location>
</feature>
<dbReference type="InterPro" id="IPR001138">
    <property type="entry name" value="Zn2Cys6_DnaBD"/>
</dbReference>
<dbReference type="SUPFAM" id="SSF57701">
    <property type="entry name" value="Zn2/Cys6 DNA-binding domain"/>
    <property type="match status" value="1"/>
</dbReference>
<keyword evidence="1" id="KW-0805">Transcription regulation</keyword>
<dbReference type="PROSITE" id="PS00463">
    <property type="entry name" value="ZN2_CY6_FUNGAL_1"/>
    <property type="match status" value="1"/>
</dbReference>
<reference evidence="7 8" key="1">
    <citation type="journal article" date="2023" name="IMA Fungus">
        <title>Comparative genomic study of the Penicillium genus elucidates a diverse pangenome and 15 lateral gene transfer events.</title>
        <authorList>
            <person name="Petersen C."/>
            <person name="Sorensen T."/>
            <person name="Nielsen M.R."/>
            <person name="Sondergaard T.E."/>
            <person name="Sorensen J.L."/>
            <person name="Fitzpatrick D.A."/>
            <person name="Frisvad J.C."/>
            <person name="Nielsen K.L."/>
        </authorList>
    </citation>
    <scope>NUCLEOTIDE SEQUENCE [LARGE SCALE GENOMIC DNA]</scope>
    <source>
        <strain evidence="7 8">IBT 29057</strain>
    </source>
</reference>
<feature type="region of interest" description="Disordered" evidence="5">
    <location>
        <begin position="106"/>
        <end position="129"/>
    </location>
</feature>
<keyword evidence="2" id="KW-0238">DNA-binding</keyword>
<dbReference type="CDD" id="cd00067">
    <property type="entry name" value="GAL4"/>
    <property type="match status" value="1"/>
</dbReference>
<dbReference type="InterPro" id="IPR036864">
    <property type="entry name" value="Zn2-C6_fun-type_DNA-bd_sf"/>
</dbReference>
<dbReference type="GO" id="GO:0000981">
    <property type="term" value="F:DNA-binding transcription factor activity, RNA polymerase II-specific"/>
    <property type="evidence" value="ECO:0007669"/>
    <property type="project" value="InterPro"/>
</dbReference>
<dbReference type="AlphaFoldDB" id="A0AAD6DQ24"/>
<comment type="caution">
    <text evidence="7">The sequence shown here is derived from an EMBL/GenBank/DDBJ whole genome shotgun (WGS) entry which is preliminary data.</text>
</comment>
<name>A0AAD6DQ24_9EURO</name>
<evidence type="ECO:0000313" key="7">
    <source>
        <dbReference type="EMBL" id="KAJ5590493.1"/>
    </source>
</evidence>
<keyword evidence="8" id="KW-1185">Reference proteome</keyword>
<dbReference type="EMBL" id="JAQJAC010000003">
    <property type="protein sequence ID" value="KAJ5590493.1"/>
    <property type="molecule type" value="Genomic_DNA"/>
</dbReference>
<dbReference type="GO" id="GO:0008270">
    <property type="term" value="F:zinc ion binding"/>
    <property type="evidence" value="ECO:0007669"/>
    <property type="project" value="InterPro"/>
</dbReference>
<accession>A0AAD6DQ24</accession>
<keyword evidence="3" id="KW-0804">Transcription</keyword>
<dbReference type="GO" id="GO:0003677">
    <property type="term" value="F:DNA binding"/>
    <property type="evidence" value="ECO:0007669"/>
    <property type="project" value="UniProtKB-KW"/>
</dbReference>
<keyword evidence="4" id="KW-0539">Nucleus</keyword>
<evidence type="ECO:0000256" key="2">
    <source>
        <dbReference type="ARBA" id="ARBA00023125"/>
    </source>
</evidence>
<dbReference type="Gene3D" id="4.10.240.10">
    <property type="entry name" value="Zn(2)-C6 fungal-type DNA-binding domain"/>
    <property type="match status" value="1"/>
</dbReference>
<sequence>MRRIDGVPRLLRCLFIYLMRNYVNQSHPLKFNKGHDCGMPVRRLKSCVHCRRAKARCSLATPCLRCATRHLDCHYTSTQPRPTNHYRAEGFRPIRPAAEHSAKNAPFETEAAGSASLAPSQGPSLAPEAVSTTDFTGLVTTGTDSPEYDLEACTNSSLDWFGQSNTYNLLLEDESESHGWQPTSDTDTLACFSFEDLLASPYNSTLEFPTVSSRDTNFFSAHDEMTYTSPDSRGQAPATKSPGPQLVQRTRSLIQGSLTAKMLFSRLCDYTRMMADAKTLPPFIYPPCYLGPNDECTPETSHQCLPEALAVCANLSRMFYSRTRESPNFIWQRICTHLRQMKKEVSTEKKISWM</sequence>
<dbReference type="SMART" id="SM00066">
    <property type="entry name" value="GAL4"/>
    <property type="match status" value="1"/>
</dbReference>
<dbReference type="Proteomes" id="UP001216150">
    <property type="component" value="Unassembled WGS sequence"/>
</dbReference>
<organism evidence="7 8">
    <name type="scientific">Penicillium hetheringtonii</name>
    <dbReference type="NCBI Taxonomy" id="911720"/>
    <lineage>
        <taxon>Eukaryota</taxon>
        <taxon>Fungi</taxon>
        <taxon>Dikarya</taxon>
        <taxon>Ascomycota</taxon>
        <taxon>Pezizomycotina</taxon>
        <taxon>Eurotiomycetes</taxon>
        <taxon>Eurotiomycetidae</taxon>
        <taxon>Eurotiales</taxon>
        <taxon>Aspergillaceae</taxon>
        <taxon>Penicillium</taxon>
    </lineage>
</organism>
<evidence type="ECO:0000256" key="3">
    <source>
        <dbReference type="ARBA" id="ARBA00023163"/>
    </source>
</evidence>
<dbReference type="Pfam" id="PF00172">
    <property type="entry name" value="Zn_clus"/>
    <property type="match status" value="1"/>
</dbReference>
<protein>
    <recommendedName>
        <fullName evidence="6">Zn(2)-C6 fungal-type domain-containing protein</fullName>
    </recommendedName>
</protein>
<evidence type="ECO:0000256" key="4">
    <source>
        <dbReference type="ARBA" id="ARBA00023242"/>
    </source>
</evidence>
<evidence type="ECO:0000256" key="1">
    <source>
        <dbReference type="ARBA" id="ARBA00023015"/>
    </source>
</evidence>
<evidence type="ECO:0000259" key="6">
    <source>
        <dbReference type="PROSITE" id="PS50048"/>
    </source>
</evidence>
<dbReference type="PROSITE" id="PS50048">
    <property type="entry name" value="ZN2_CY6_FUNGAL_2"/>
    <property type="match status" value="1"/>
</dbReference>
<gene>
    <name evidence="7" type="ORF">N7450_004465</name>
</gene>
<evidence type="ECO:0000313" key="8">
    <source>
        <dbReference type="Proteomes" id="UP001216150"/>
    </source>
</evidence>
<evidence type="ECO:0000256" key="5">
    <source>
        <dbReference type="SAM" id="MobiDB-lite"/>
    </source>
</evidence>
<proteinExistence type="predicted"/>